<dbReference type="AlphaFoldDB" id="A0A7Y6JVI9"/>
<evidence type="ECO:0000259" key="2">
    <source>
        <dbReference type="Pfam" id="PF13401"/>
    </source>
</evidence>
<dbReference type="GO" id="GO:0016887">
    <property type="term" value="F:ATP hydrolysis activity"/>
    <property type="evidence" value="ECO:0007669"/>
    <property type="project" value="InterPro"/>
</dbReference>
<evidence type="ECO:0000313" key="4">
    <source>
        <dbReference type="Proteomes" id="UP000594380"/>
    </source>
</evidence>
<dbReference type="GeneID" id="301099486"/>
<dbReference type="EMBL" id="JAALDK010000001">
    <property type="protein sequence ID" value="NUX98895.1"/>
    <property type="molecule type" value="Genomic_DNA"/>
</dbReference>
<dbReference type="Gene3D" id="3.40.50.300">
    <property type="entry name" value="P-loop containing nucleotide triphosphate hydrolases"/>
    <property type="match status" value="1"/>
</dbReference>
<accession>A0A7Y6JVI9</accession>
<dbReference type="InterPro" id="IPR027417">
    <property type="entry name" value="P-loop_NTPase"/>
</dbReference>
<comment type="caution">
    <text evidence="3">The sequence shown here is derived from an EMBL/GenBank/DDBJ whole genome shotgun (WGS) entry which is preliminary data.</text>
</comment>
<keyword evidence="3" id="KW-0067">ATP-binding</keyword>
<reference evidence="3 4" key="1">
    <citation type="submission" date="2020-02" db="EMBL/GenBank/DDBJ databases">
        <title>Paraburkholderia simonii sp. nov. and Paraburkholderia youngii sp. nov. Brazilian and Mexican Mimosa-associated rhizobia.</title>
        <authorList>
            <person name="Mavima L."/>
            <person name="Beukes C.W."/>
            <person name="Chan W.Y."/>
            <person name="Palmer M."/>
            <person name="De Meyer S.E."/>
            <person name="James E.K."/>
            <person name="Venter S.N."/>
            <person name="Steenkamp E.T."/>
        </authorList>
    </citation>
    <scope>NUCLEOTIDE SEQUENCE [LARGE SCALE GENOMIC DNA]</scope>
    <source>
        <strain evidence="3 4">JPY169</strain>
    </source>
</reference>
<dbReference type="GO" id="GO:0005524">
    <property type="term" value="F:ATP binding"/>
    <property type="evidence" value="ECO:0007669"/>
    <property type="project" value="UniProtKB-KW"/>
</dbReference>
<evidence type="ECO:0000313" key="3">
    <source>
        <dbReference type="EMBL" id="NUX98895.1"/>
    </source>
</evidence>
<dbReference type="Pfam" id="PF13401">
    <property type="entry name" value="AAA_22"/>
    <property type="match status" value="1"/>
</dbReference>
<feature type="region of interest" description="Disordered" evidence="1">
    <location>
        <begin position="1"/>
        <end position="21"/>
    </location>
</feature>
<organism evidence="3 4">
    <name type="scientific">Paraburkholderia youngii</name>
    <dbReference type="NCBI Taxonomy" id="2782701"/>
    <lineage>
        <taxon>Bacteria</taxon>
        <taxon>Pseudomonadati</taxon>
        <taxon>Pseudomonadota</taxon>
        <taxon>Betaproteobacteria</taxon>
        <taxon>Burkholderiales</taxon>
        <taxon>Burkholderiaceae</taxon>
        <taxon>Paraburkholderia</taxon>
    </lineage>
</organism>
<dbReference type="Proteomes" id="UP000594380">
    <property type="component" value="Unassembled WGS sequence"/>
</dbReference>
<proteinExistence type="predicted"/>
<evidence type="ECO:0000256" key="1">
    <source>
        <dbReference type="SAM" id="MobiDB-lite"/>
    </source>
</evidence>
<name>A0A7Y6JVI9_9BURK</name>
<feature type="domain" description="ORC1/DEAH AAA+ ATPase" evidence="2">
    <location>
        <begin position="166"/>
        <end position="315"/>
    </location>
</feature>
<gene>
    <name evidence="3" type="ORF">G5S42_03900</name>
</gene>
<dbReference type="RefSeq" id="WP_176105611.1">
    <property type="nucleotide sequence ID" value="NZ_JAALDK010000001.1"/>
</dbReference>
<dbReference type="InterPro" id="IPR049945">
    <property type="entry name" value="AAA_22"/>
</dbReference>
<keyword evidence="3" id="KW-0547">Nucleotide-binding</keyword>
<protein>
    <submittedName>
        <fullName evidence="3">ATP-binding protein</fullName>
    </submittedName>
</protein>
<dbReference type="SUPFAM" id="SSF52540">
    <property type="entry name" value="P-loop containing nucleoside triphosphate hydrolases"/>
    <property type="match status" value="1"/>
</dbReference>
<sequence>MKRSRSVGAEDNAESGDNSNEELYKTVPADLNADLLFGRKCLSVSACYHKSTLELPENGENPAILALPPLESQESFAEAMNASFAVFHSKESRNLPRQLRLLSIERISRVLVLTGAHLKLIDWIHISLRHRYRGLIPTRSLRESAQKKYAATQRGAPCAIYPVEDSHADCISVLGISGAGKTTTIKMVLSMFPAIIEHTEFMGVSARFAQVVWIFVSCPSNGSVSTLMKGILHWFDLHLGTHYVEEVKSSANTGDWIQAVVVQIRRHLVGLIVIDEIQFAVKSAERADLMGFITSLLNDGECLFVLVGTPDAGEMIKRTVRNLRRVVSRTYIPLDLFPAPEDAMRLASKITAIDFLPEEPRNKVSVNKALIEVGAGSPAFMKLAWSHTQYAGDRAGETYVTPALIRSAVEEPFSLVEGLLGALRRKDLVALDRYRDTAIAQIEDIREKMAVEQSRSRLALTAGADDVVQKFSRCVETIINLGWTQIDAEAFVRSKLVSDASMPIASIVRMALMAKPDDSGSTGASAA</sequence>